<evidence type="ECO:0000256" key="1">
    <source>
        <dbReference type="SAM" id="MobiDB-lite"/>
    </source>
</evidence>
<feature type="region of interest" description="Disordered" evidence="1">
    <location>
        <begin position="635"/>
        <end position="677"/>
    </location>
</feature>
<dbReference type="EMBL" id="JBFMKM010000005">
    <property type="protein sequence ID" value="KAL1306290.1"/>
    <property type="molecule type" value="Genomic_DNA"/>
</dbReference>
<feature type="domain" description="HTH APSES-type" evidence="2">
    <location>
        <begin position="133"/>
        <end position="252"/>
    </location>
</feature>
<keyword evidence="4" id="KW-1185">Reference proteome</keyword>
<organism evidence="3 4">
    <name type="scientific">Neodothiora populina</name>
    <dbReference type="NCBI Taxonomy" id="2781224"/>
    <lineage>
        <taxon>Eukaryota</taxon>
        <taxon>Fungi</taxon>
        <taxon>Dikarya</taxon>
        <taxon>Ascomycota</taxon>
        <taxon>Pezizomycotina</taxon>
        <taxon>Dothideomycetes</taxon>
        <taxon>Dothideomycetidae</taxon>
        <taxon>Dothideales</taxon>
        <taxon>Dothioraceae</taxon>
        <taxon>Neodothiora</taxon>
    </lineage>
</organism>
<sequence>MNIQSLLNAPSSPNILPPFSSLSPSIAPPTSYNSREAATMACASSSCAPASSTTSFSPRPKAAKDAAVFQRGPVKGAVNYPPYECNENDGVLTKPERDELLMQHKRFKIYPSGGDEGLIHDYVRSVPYSSNKKTFSGRTGREGFELFQYVFQKPDEPGKEYVVMWDYQNGLVRITPFFKSLNYPKTAPNKVLGYNNGLRELSHSITGGSIAAQGYWMPYGCARAVCTTFCWDIRWALTPIFGPSFIKDCLHPTHHGYARFRIDPEVIRSCQRQGEGWNNDGFVPTSMTGLNGAQVTPGIAFRRHDPESGFAAPSRPQRQTSPKTLRPRKAKAQTVVDYSSDVDSFSEYEDDNVGHYTRYQDSPCVSPRTRVSNAASAWTSINLGPVRPGAETQIQQANHNQHFSPRFTTLENKKIPQSSSALSSASSKKDKNEHLSVMKTSSRHEHFIESSMRESSAFMSEDLRSHKKRMQPPMNKALQHQQESYEPRDESSFAMSPTPLSKGLSKKAISKHPNRDFHDGTIEGPPELSRSPVSNVSMPTNKRAINDGNAQFEQPTCQPKRSHAEAFNDTTGTSRSSSPYQGRLTPAERTKRSKSNGSGSTFFTAEDYRAALILLELSQVDVVFGQQLRLQQTQQGQADGLQRPQHNTAGVQHEDALSETTVDGSDEELLVDESDAA</sequence>
<feature type="compositionally biased region" description="Acidic residues" evidence="1">
    <location>
        <begin position="664"/>
        <end position="677"/>
    </location>
</feature>
<feature type="region of interest" description="Disordered" evidence="1">
    <location>
        <begin position="412"/>
        <end position="601"/>
    </location>
</feature>
<dbReference type="GeneID" id="95978076"/>
<dbReference type="SUPFAM" id="SSF54616">
    <property type="entry name" value="DNA-binding domain of Mlu1-box binding protein MBP1"/>
    <property type="match status" value="1"/>
</dbReference>
<proteinExistence type="predicted"/>
<dbReference type="PANTHER" id="PTHR43828">
    <property type="entry name" value="ASPARAGINASE"/>
    <property type="match status" value="1"/>
</dbReference>
<evidence type="ECO:0000313" key="4">
    <source>
        <dbReference type="Proteomes" id="UP001562354"/>
    </source>
</evidence>
<feature type="compositionally biased region" description="Polar residues" evidence="1">
    <location>
        <begin position="548"/>
        <end position="559"/>
    </location>
</feature>
<evidence type="ECO:0000259" key="2">
    <source>
        <dbReference type="PROSITE" id="PS51299"/>
    </source>
</evidence>
<feature type="compositionally biased region" description="Polar residues" evidence="1">
    <location>
        <begin position="568"/>
        <end position="580"/>
    </location>
</feature>
<comment type="caution">
    <text evidence="3">The sequence shown here is derived from an EMBL/GenBank/DDBJ whole genome shotgun (WGS) entry which is preliminary data.</text>
</comment>
<dbReference type="PANTHER" id="PTHR43828:SF5">
    <property type="entry name" value="TRANSCRIPTIONAL REPRESSOR XBP1"/>
    <property type="match status" value="1"/>
</dbReference>
<feature type="compositionally biased region" description="Basic and acidic residues" evidence="1">
    <location>
        <begin position="427"/>
        <end position="452"/>
    </location>
</feature>
<protein>
    <recommendedName>
        <fullName evidence="2">HTH APSES-type domain-containing protein</fullName>
    </recommendedName>
</protein>
<feature type="compositionally biased region" description="Polar residues" evidence="1">
    <location>
        <begin position="531"/>
        <end position="540"/>
    </location>
</feature>
<dbReference type="PROSITE" id="PS51299">
    <property type="entry name" value="HTH_APSES"/>
    <property type="match status" value="1"/>
</dbReference>
<accession>A0ABR3PJQ5</accession>
<dbReference type="InterPro" id="IPR051642">
    <property type="entry name" value="SWI6-like"/>
</dbReference>
<reference evidence="3 4" key="1">
    <citation type="submission" date="2024-07" db="EMBL/GenBank/DDBJ databases">
        <title>Draft sequence of the Neodothiora populina.</title>
        <authorList>
            <person name="Drown D.D."/>
            <person name="Schuette U.S."/>
            <person name="Buechlein A.B."/>
            <person name="Rusch D.R."/>
            <person name="Winton L.W."/>
            <person name="Adams G.A."/>
        </authorList>
    </citation>
    <scope>NUCLEOTIDE SEQUENCE [LARGE SCALE GENOMIC DNA]</scope>
    <source>
        <strain evidence="3 4">CPC 39397</strain>
    </source>
</reference>
<dbReference type="Proteomes" id="UP001562354">
    <property type="component" value="Unassembled WGS sequence"/>
</dbReference>
<dbReference type="RefSeq" id="XP_069202563.1">
    <property type="nucleotide sequence ID" value="XM_069344008.1"/>
</dbReference>
<dbReference type="InterPro" id="IPR036887">
    <property type="entry name" value="HTH_APSES_sf"/>
</dbReference>
<name>A0ABR3PJQ5_9PEZI</name>
<dbReference type="InterPro" id="IPR003163">
    <property type="entry name" value="Tscrpt_reg_HTH_APSES-type"/>
</dbReference>
<feature type="region of interest" description="Disordered" evidence="1">
    <location>
        <begin position="303"/>
        <end position="333"/>
    </location>
</feature>
<gene>
    <name evidence="3" type="ORF">AAFC00_004376</name>
</gene>
<evidence type="ECO:0000313" key="3">
    <source>
        <dbReference type="EMBL" id="KAL1306290.1"/>
    </source>
</evidence>
<dbReference type="Gene3D" id="3.10.260.10">
    <property type="entry name" value="Transcription regulator HTH, APSES-type DNA-binding domain"/>
    <property type="match status" value="1"/>
</dbReference>